<evidence type="ECO:0000256" key="12">
    <source>
        <dbReference type="ARBA" id="ARBA00023201"/>
    </source>
</evidence>
<keyword evidence="7 17" id="KW-1133">Transmembrane helix</keyword>
<keyword evidence="15" id="KW-1015">Disulfide bond</keyword>
<evidence type="ECO:0000256" key="16">
    <source>
        <dbReference type="RuleBase" id="RU003732"/>
    </source>
</evidence>
<comment type="subcellular location">
    <subcellularLocation>
        <location evidence="1">Membrane</location>
        <topology evidence="1">Multi-pass membrane protein</topology>
    </subcellularLocation>
</comment>
<feature type="transmembrane region" description="Helical" evidence="17">
    <location>
        <begin position="396"/>
        <end position="424"/>
    </location>
</feature>
<keyword evidence="5 16" id="KW-0769">Symport</keyword>
<dbReference type="GO" id="GO:0005886">
    <property type="term" value="C:plasma membrane"/>
    <property type="evidence" value="ECO:0007669"/>
    <property type="project" value="TreeGrafter"/>
</dbReference>
<keyword evidence="11" id="KW-0325">Glycoprotein</keyword>
<protein>
    <recommendedName>
        <fullName evidence="16">Transporter</fullName>
    </recommendedName>
</protein>
<proteinExistence type="inferred from homology"/>
<accession>A0A6J2U0Z4</accession>
<feature type="transmembrane region" description="Helical" evidence="17">
    <location>
        <begin position="335"/>
        <end position="356"/>
    </location>
</feature>
<evidence type="ECO:0000256" key="7">
    <source>
        <dbReference type="ARBA" id="ARBA00022989"/>
    </source>
</evidence>
<evidence type="ECO:0000256" key="9">
    <source>
        <dbReference type="ARBA" id="ARBA00023065"/>
    </source>
</evidence>
<dbReference type="PROSITE" id="PS00610">
    <property type="entry name" value="NA_NEUROTRAN_SYMP_1"/>
    <property type="match status" value="1"/>
</dbReference>
<dbReference type="OrthoDB" id="6581954at2759"/>
<feature type="disulfide bond" evidence="15">
    <location>
        <begin position="174"/>
        <end position="182"/>
    </location>
</feature>
<dbReference type="Proteomes" id="UP000504634">
    <property type="component" value="Unplaced"/>
</dbReference>
<dbReference type="InterPro" id="IPR037272">
    <property type="entry name" value="SNS_sf"/>
</dbReference>
<feature type="transmembrane region" description="Helical" evidence="17">
    <location>
        <begin position="225"/>
        <end position="243"/>
    </location>
</feature>
<keyword evidence="9" id="KW-0406">Ion transport</keyword>
<evidence type="ECO:0000256" key="15">
    <source>
        <dbReference type="PIRSR" id="PIRSR600175-2"/>
    </source>
</evidence>
<evidence type="ECO:0000313" key="18">
    <source>
        <dbReference type="Proteomes" id="UP000504634"/>
    </source>
</evidence>
<evidence type="ECO:0000256" key="3">
    <source>
        <dbReference type="ARBA" id="ARBA00022448"/>
    </source>
</evidence>
<keyword evidence="18" id="KW-1185">Reference proteome</keyword>
<dbReference type="GO" id="GO:0089718">
    <property type="term" value="P:amino acid import across plasma membrane"/>
    <property type="evidence" value="ECO:0007669"/>
    <property type="project" value="TreeGrafter"/>
</dbReference>
<dbReference type="SUPFAM" id="SSF161070">
    <property type="entry name" value="SNF-like"/>
    <property type="match status" value="1"/>
</dbReference>
<dbReference type="NCBIfam" id="NF037979">
    <property type="entry name" value="Na_transp"/>
    <property type="match status" value="1"/>
</dbReference>
<dbReference type="GO" id="GO:0046872">
    <property type="term" value="F:metal ion binding"/>
    <property type="evidence" value="ECO:0007669"/>
    <property type="project" value="UniProtKB-KW"/>
</dbReference>
<feature type="transmembrane region" description="Helical" evidence="17">
    <location>
        <begin position="90"/>
        <end position="110"/>
    </location>
</feature>
<feature type="binding site" evidence="14">
    <location>
        <position position="309"/>
    </location>
    <ligand>
        <name>Na(+)</name>
        <dbReference type="ChEBI" id="CHEBI:29101"/>
        <label>1</label>
    </ligand>
</feature>
<feature type="transmembrane region" description="Helical" evidence="17">
    <location>
        <begin position="131"/>
        <end position="163"/>
    </location>
</feature>
<keyword evidence="6" id="KW-0029">Amino-acid transport</keyword>
<dbReference type="CDD" id="cd10324">
    <property type="entry name" value="SLC6sbd"/>
    <property type="match status" value="1"/>
</dbReference>
<feature type="transmembrane region" description="Helical" evidence="17">
    <location>
        <begin position="510"/>
        <end position="529"/>
    </location>
</feature>
<feature type="binding site" evidence="14">
    <location>
        <position position="408"/>
    </location>
    <ligand>
        <name>Na(+)</name>
        <dbReference type="ChEBI" id="CHEBI:29101"/>
        <label>1</label>
    </ligand>
</feature>
<dbReference type="Pfam" id="PF00209">
    <property type="entry name" value="SNF"/>
    <property type="match status" value="1"/>
</dbReference>
<evidence type="ECO:0000256" key="17">
    <source>
        <dbReference type="SAM" id="Phobius"/>
    </source>
</evidence>
<dbReference type="PROSITE" id="PS00754">
    <property type="entry name" value="NA_NEUROTRAN_SYMP_2"/>
    <property type="match status" value="1"/>
</dbReference>
<reference evidence="19" key="1">
    <citation type="submission" date="2025-08" db="UniProtKB">
        <authorList>
            <consortium name="RefSeq"/>
        </authorList>
    </citation>
    <scope>IDENTIFICATION</scope>
    <source>
        <strain evidence="19">11010-0011.00</strain>
        <tissue evidence="19">Whole body</tissue>
    </source>
</reference>
<dbReference type="PROSITE" id="PS50267">
    <property type="entry name" value="NA_NEUROTRAN_SYMP_3"/>
    <property type="match status" value="1"/>
</dbReference>
<feature type="transmembrane region" description="Helical" evidence="17">
    <location>
        <begin position="255"/>
        <end position="286"/>
    </location>
</feature>
<dbReference type="GO" id="GO:0015179">
    <property type="term" value="F:L-amino acid transmembrane transporter activity"/>
    <property type="evidence" value="ECO:0007669"/>
    <property type="project" value="TreeGrafter"/>
</dbReference>
<keyword evidence="3 16" id="KW-0813">Transport</keyword>
<dbReference type="PRINTS" id="PR00176">
    <property type="entry name" value="NANEUSMPORT"/>
</dbReference>
<evidence type="ECO:0000256" key="10">
    <source>
        <dbReference type="ARBA" id="ARBA00023136"/>
    </source>
</evidence>
<evidence type="ECO:0000256" key="5">
    <source>
        <dbReference type="ARBA" id="ARBA00022847"/>
    </source>
</evidence>
<dbReference type="InterPro" id="IPR000175">
    <property type="entry name" value="Na/ntran_symport"/>
</dbReference>
<feature type="transmembrane region" description="Helical" evidence="17">
    <location>
        <begin position="465"/>
        <end position="489"/>
    </location>
</feature>
<feature type="transmembrane region" description="Helical" evidence="17">
    <location>
        <begin position="298"/>
        <end position="323"/>
    </location>
</feature>
<dbReference type="GeneID" id="115629655"/>
<feature type="binding site" evidence="14">
    <location>
        <position position="72"/>
    </location>
    <ligand>
        <name>Na(+)</name>
        <dbReference type="ChEBI" id="CHEBI:29101"/>
        <label>1</label>
    </ligand>
</feature>
<feature type="binding site" evidence="14">
    <location>
        <position position="76"/>
    </location>
    <ligand>
        <name>Na(+)</name>
        <dbReference type="ChEBI" id="CHEBI:29101"/>
        <label>1</label>
    </ligand>
</feature>
<organism evidence="18 19">
    <name type="scientific">Drosophila lebanonensis</name>
    <name type="common">Fruit fly</name>
    <name type="synonym">Scaptodrosophila lebanonensis</name>
    <dbReference type="NCBI Taxonomy" id="7225"/>
    <lineage>
        <taxon>Eukaryota</taxon>
        <taxon>Metazoa</taxon>
        <taxon>Ecdysozoa</taxon>
        <taxon>Arthropoda</taxon>
        <taxon>Hexapoda</taxon>
        <taxon>Insecta</taxon>
        <taxon>Pterygota</taxon>
        <taxon>Neoptera</taxon>
        <taxon>Endopterygota</taxon>
        <taxon>Diptera</taxon>
        <taxon>Brachycera</taxon>
        <taxon>Muscomorpha</taxon>
        <taxon>Ephydroidea</taxon>
        <taxon>Drosophilidae</taxon>
        <taxon>Scaptodrosophila</taxon>
    </lineage>
</organism>
<evidence type="ECO:0000256" key="2">
    <source>
        <dbReference type="ARBA" id="ARBA00006459"/>
    </source>
</evidence>
<keyword evidence="4 16" id="KW-0812">Transmembrane</keyword>
<evidence type="ECO:0000256" key="14">
    <source>
        <dbReference type="PIRSR" id="PIRSR600175-1"/>
    </source>
</evidence>
<dbReference type="GO" id="GO:0005283">
    <property type="term" value="F:amino acid:sodium symporter activity"/>
    <property type="evidence" value="ECO:0007669"/>
    <property type="project" value="TreeGrafter"/>
</dbReference>
<dbReference type="PANTHER" id="PTHR11616">
    <property type="entry name" value="SODIUM/CHLORIDE DEPENDENT TRANSPORTER"/>
    <property type="match status" value="1"/>
</dbReference>
<dbReference type="RefSeq" id="XP_030382029.1">
    <property type="nucleotide sequence ID" value="XM_030526169.1"/>
</dbReference>
<evidence type="ECO:0000256" key="4">
    <source>
        <dbReference type="ARBA" id="ARBA00022692"/>
    </source>
</evidence>
<comment type="function">
    <text evidence="13">Unusual broad substrate spectrum amino acid:sodium cotransporter that promotes absorption of the D isomers of essential amino acids. Neutral amino acids are the preferred substrates, especially methionine and phenylalanine.</text>
</comment>
<gene>
    <name evidence="19" type="primary">LOC115629655</name>
</gene>
<feature type="transmembrane region" description="Helical" evidence="17">
    <location>
        <begin position="436"/>
        <end position="459"/>
    </location>
</feature>
<evidence type="ECO:0000256" key="1">
    <source>
        <dbReference type="ARBA" id="ARBA00004141"/>
    </source>
</evidence>
<evidence type="ECO:0000256" key="8">
    <source>
        <dbReference type="ARBA" id="ARBA00023053"/>
    </source>
</evidence>
<keyword evidence="12" id="KW-0739">Sodium transport</keyword>
<keyword evidence="10 17" id="KW-0472">Membrane</keyword>
<evidence type="ECO:0000256" key="13">
    <source>
        <dbReference type="ARBA" id="ARBA00037785"/>
    </source>
</evidence>
<dbReference type="AlphaFoldDB" id="A0A6J2U0Z4"/>
<keyword evidence="8 14" id="KW-0915">Sodium</keyword>
<sequence length="642" mass="72061">MEGGDTNATRTKSATIFVNIIDDRRTEDSPRMLQGQLYQPSFESVSEPLEVKNRENWANSVEFLMSCISVSVGLGNIWRFPFTAYENGGGAFIIPYVVVLLLIGKPMYYLEVLMGQFTSKSSVKIWSVCPAFIGVGIGQAYAGIAVLTYYSSLLALTLFYLVASFQPVLPWSYCRREWGPNCVDSLPNFNQTRNDIKLQSSSELYFLKTVIHEIEDLSQGIGMPSWRLTVALFVAWVVTYMIIVRGIKTTGKAAYFLAMFPYAILITLLIRAVTLEGAIDGIIYFLKPNWSELLNFSVWKAAVVQCFFSLAVGLGPLVMFSSYNKFNHNVRRDTLIVTSLDTLTSLIAGITIFGILGNLAFNLKVTNIDEVVRSSTGLAFVSYPDAIAKFTAFPQLFAILFFFMLFVLGIGTLVAQANTLVAILCDQYKWMKASTVALAIAVGGFLSGIVYVTPAGQWILNLVDYYGSTFVVFGLAVFQIIGISWIYGLQNFCDDIEFMTKSPVSSLWRICWAIITPMFLFLIFIYSMIELETLKYAGLEYPESANVAGWVLLAIGFLQFPLWAIWSVTRDCDKGVYMCFKTAFRPSSEWGPSDPAIKKEWLIYKRSVKERRKAANSELKGSYLMYKLRSIFVTDWTDAKDI</sequence>
<dbReference type="PANTHER" id="PTHR11616:SF321">
    <property type="entry name" value="SODIUM-DEPENDENT NUTRIENT AMINO ACID TRANSPORTER 1-RELATED"/>
    <property type="match status" value="1"/>
</dbReference>
<evidence type="ECO:0000313" key="19">
    <source>
        <dbReference type="RefSeq" id="XP_030382029.1"/>
    </source>
</evidence>
<comment type="similarity">
    <text evidence="2 16">Belongs to the sodium:neurotransmitter symporter (SNF) (TC 2.A.22) family.</text>
</comment>
<name>A0A6J2U0Z4_DROLE</name>
<evidence type="ECO:0000256" key="6">
    <source>
        <dbReference type="ARBA" id="ARBA00022970"/>
    </source>
</evidence>
<evidence type="ECO:0000256" key="11">
    <source>
        <dbReference type="ARBA" id="ARBA00023180"/>
    </source>
</evidence>
<feature type="transmembrane region" description="Helical" evidence="17">
    <location>
        <begin position="549"/>
        <end position="568"/>
    </location>
</feature>
<keyword evidence="14" id="KW-0479">Metal-binding</keyword>